<evidence type="ECO:0000259" key="1">
    <source>
        <dbReference type="Pfam" id="PF07727"/>
    </source>
</evidence>
<accession>A0A6L2M3P5</accession>
<dbReference type="Pfam" id="PF07727">
    <property type="entry name" value="RVT_2"/>
    <property type="match status" value="1"/>
</dbReference>
<dbReference type="InterPro" id="IPR043502">
    <property type="entry name" value="DNA/RNA_pol_sf"/>
</dbReference>
<dbReference type="AlphaFoldDB" id="A0A6L2M3P5"/>
<comment type="caution">
    <text evidence="2">The sequence shown here is derived from an EMBL/GenBank/DDBJ whole genome shotgun (WGS) entry which is preliminary data.</text>
</comment>
<name>A0A6L2M3P5_TANCI</name>
<evidence type="ECO:0000313" key="2">
    <source>
        <dbReference type="EMBL" id="GEU67807.1"/>
    </source>
</evidence>
<protein>
    <submittedName>
        <fullName evidence="2">Putative ribonuclease H-like domain-containing protein</fullName>
    </submittedName>
</protein>
<sequence>MWEFKECSSCGDLYTKSCACSKGGFIDKFVYKTPYSSQRPPQDCPKCGNPVDGLYCRHCALLRKILKEVWFIICDERNFFQDTFESSTDDSNVVSMPHEPVVFNQDPSKNHAQSPSQIDHHCCYGCGDSLDGIFCQRCTCKSCGNGAHHGYNCSPKVLIISNPEPCHDQNVEKFPQTLPSFHPTCYSRDENSFAYDSTPNIVKDYPNVFNPPSQPPMYFYEFCGDDVYYSYDCPPQVSFIYDPEPCYNQEFNFPQTFKVFNNNILVVRIVEARMKLFNKNSLCYDDDDNEESSIPLRDIIISELPSCIAITSVVSTKDSLIMGDEHLDTIPEKESDEFIKSSVENLVLNLSESKDERECDVPTRDDFTTFSNLLFDTNDDFSSGDNESFSDEDIPKEIYSNPLFDEEIISIKIDPHHLNAESDLIESLLNQDSSIISSSKIDSLLDEFTGELILLKSIPPEIDEADCDPEEEIHLIEKLLYDNSFSRPPKEFIFENSDAAIESFSPSPIPVEDSNSLRDEIDLSLTPDDSMPPGIENDDYNSEGDILILEELLSNDSFSLPKNESFHFDILSSHRPSTKPPDDDDIEPNSEILTVKVEVYVCQPPRFEDPDQPDKVYRVVKALYGLHQAPRAWYETLANYLLGNGFHRGNIDQTLFIKRKKGDILPVHVYVDDIIFGSTKKELCTEFVRLMKDKFQMSYMRELTFVLGLQVKQKEDEYLSARINMLLRFLPLPFLGPLHSLAKCHILWQL</sequence>
<feature type="domain" description="Reverse transcriptase Ty1/copia-type" evidence="1">
    <location>
        <begin position="594"/>
        <end position="718"/>
    </location>
</feature>
<dbReference type="InterPro" id="IPR013103">
    <property type="entry name" value="RVT_2"/>
</dbReference>
<proteinExistence type="predicted"/>
<reference evidence="2" key="1">
    <citation type="journal article" date="2019" name="Sci. Rep.">
        <title>Draft genome of Tanacetum cinerariifolium, the natural source of mosquito coil.</title>
        <authorList>
            <person name="Yamashiro T."/>
            <person name="Shiraishi A."/>
            <person name="Satake H."/>
            <person name="Nakayama K."/>
        </authorList>
    </citation>
    <scope>NUCLEOTIDE SEQUENCE</scope>
</reference>
<gene>
    <name evidence="2" type="ORF">Tci_039785</name>
</gene>
<dbReference type="SUPFAM" id="SSF56672">
    <property type="entry name" value="DNA/RNA polymerases"/>
    <property type="match status" value="1"/>
</dbReference>
<organism evidence="2">
    <name type="scientific">Tanacetum cinerariifolium</name>
    <name type="common">Dalmatian daisy</name>
    <name type="synonym">Chrysanthemum cinerariifolium</name>
    <dbReference type="NCBI Taxonomy" id="118510"/>
    <lineage>
        <taxon>Eukaryota</taxon>
        <taxon>Viridiplantae</taxon>
        <taxon>Streptophyta</taxon>
        <taxon>Embryophyta</taxon>
        <taxon>Tracheophyta</taxon>
        <taxon>Spermatophyta</taxon>
        <taxon>Magnoliopsida</taxon>
        <taxon>eudicotyledons</taxon>
        <taxon>Gunneridae</taxon>
        <taxon>Pentapetalae</taxon>
        <taxon>asterids</taxon>
        <taxon>campanulids</taxon>
        <taxon>Asterales</taxon>
        <taxon>Asteraceae</taxon>
        <taxon>Asteroideae</taxon>
        <taxon>Anthemideae</taxon>
        <taxon>Anthemidinae</taxon>
        <taxon>Tanacetum</taxon>
    </lineage>
</organism>
<dbReference type="EMBL" id="BKCJ010005634">
    <property type="protein sequence ID" value="GEU67807.1"/>
    <property type="molecule type" value="Genomic_DNA"/>
</dbReference>